<evidence type="ECO:0000256" key="1">
    <source>
        <dbReference type="ARBA" id="ARBA00004141"/>
    </source>
</evidence>
<keyword evidence="8" id="KW-1185">Reference proteome</keyword>
<feature type="transmembrane region" description="Helical" evidence="6">
    <location>
        <begin position="243"/>
        <end position="262"/>
    </location>
</feature>
<feature type="transmembrane region" description="Helical" evidence="6">
    <location>
        <begin position="136"/>
        <end position="154"/>
    </location>
</feature>
<keyword evidence="3 6" id="KW-0812">Transmembrane</keyword>
<feature type="transmembrane region" description="Helical" evidence="6">
    <location>
        <begin position="458"/>
        <end position="478"/>
    </location>
</feature>
<dbReference type="EMBL" id="JACAZH010000002">
    <property type="protein sequence ID" value="KAF7374737.1"/>
    <property type="molecule type" value="Genomic_DNA"/>
</dbReference>
<dbReference type="GO" id="GO:0022857">
    <property type="term" value="F:transmembrane transporter activity"/>
    <property type="evidence" value="ECO:0007669"/>
    <property type="project" value="InterPro"/>
</dbReference>
<dbReference type="AlphaFoldDB" id="A0A8H6ZC89"/>
<evidence type="ECO:0000256" key="3">
    <source>
        <dbReference type="ARBA" id="ARBA00022692"/>
    </source>
</evidence>
<protein>
    <submittedName>
        <fullName evidence="7">MFS general substrate transporter</fullName>
    </submittedName>
</protein>
<keyword evidence="4 6" id="KW-1133">Transmembrane helix</keyword>
<dbReference type="Gene3D" id="1.20.1250.20">
    <property type="entry name" value="MFS general substrate transporter like domains"/>
    <property type="match status" value="1"/>
</dbReference>
<dbReference type="OrthoDB" id="6730379at2759"/>
<dbReference type="PANTHER" id="PTHR43791:SF7">
    <property type="entry name" value="MAJOR FACILITATOR SUPERFAMILY (MFS) PROFILE DOMAIN-CONTAINING PROTEIN"/>
    <property type="match status" value="1"/>
</dbReference>
<sequence length="549" mass="60946">MNGGYLVESALTRPALITGLIRSRSSCLGNPSYSSPLEVSGTEIPQLASLMGTSIYSVDKDPEVIVDDTENLAIEIVDATGKYTREDFNRVLRKQDMILMPLMWLAYGIQQVDKTGLATQATFGIITDTHMKGNEYAWLSTIFFIFYLLGEFPGNWIMQRFSVGKTLALAMFCWGTIVFCTAAAQNWRDLMIMRALQGDFVVLNSYDGHQVTFNPGFAESVPGPALLLITGMSYRTEEHSIRVLVWGTAGYGFTIVVNLINYGIGRSAQANPGGLAAWRRMSLFLGSISIVVSILCFFFLGTPREVSWLSPEEKKIQAARVAHNNTGSDAKKRPEWKWSQVSEAFMDPQLYFFFFVTVSNAIPTGGVNTFGNLIYVGLGFSPLDTLLKGTIPQNVYWIMLSIIPAFVGMLVLSLVPTTHKNLWPKWGAYLITVTGTICGALVWSMLSTNVAGRTKKSVISVVLFIAYCFGNAVGAQVFQAKWAPRYRPSTVILSVMFALEFVLMATWRIYYVTINRRRAAKLDARGVSLEERTRLGSLMGETDVTDLRE</sequence>
<feature type="transmembrane region" description="Helical" evidence="6">
    <location>
        <begin position="490"/>
        <end position="511"/>
    </location>
</feature>
<proteinExistence type="predicted"/>
<dbReference type="SUPFAM" id="SSF103473">
    <property type="entry name" value="MFS general substrate transporter"/>
    <property type="match status" value="1"/>
</dbReference>
<feature type="transmembrane region" description="Helical" evidence="6">
    <location>
        <begin position="395"/>
        <end position="414"/>
    </location>
</feature>
<dbReference type="InterPro" id="IPR036259">
    <property type="entry name" value="MFS_trans_sf"/>
</dbReference>
<dbReference type="Proteomes" id="UP000623467">
    <property type="component" value="Unassembled WGS sequence"/>
</dbReference>
<evidence type="ECO:0000256" key="2">
    <source>
        <dbReference type="ARBA" id="ARBA00022448"/>
    </source>
</evidence>
<comment type="caution">
    <text evidence="7">The sequence shown here is derived from an EMBL/GenBank/DDBJ whole genome shotgun (WGS) entry which is preliminary data.</text>
</comment>
<dbReference type="PANTHER" id="PTHR43791">
    <property type="entry name" value="PERMEASE-RELATED"/>
    <property type="match status" value="1"/>
</dbReference>
<dbReference type="GO" id="GO:0016020">
    <property type="term" value="C:membrane"/>
    <property type="evidence" value="ECO:0007669"/>
    <property type="project" value="UniProtKB-SubCell"/>
</dbReference>
<organism evidence="7 8">
    <name type="scientific">Mycena sanguinolenta</name>
    <dbReference type="NCBI Taxonomy" id="230812"/>
    <lineage>
        <taxon>Eukaryota</taxon>
        <taxon>Fungi</taxon>
        <taxon>Dikarya</taxon>
        <taxon>Basidiomycota</taxon>
        <taxon>Agaricomycotina</taxon>
        <taxon>Agaricomycetes</taxon>
        <taxon>Agaricomycetidae</taxon>
        <taxon>Agaricales</taxon>
        <taxon>Marasmiineae</taxon>
        <taxon>Mycenaceae</taxon>
        <taxon>Mycena</taxon>
    </lineage>
</organism>
<reference evidence="7" key="1">
    <citation type="submission" date="2020-05" db="EMBL/GenBank/DDBJ databases">
        <title>Mycena genomes resolve the evolution of fungal bioluminescence.</title>
        <authorList>
            <person name="Tsai I.J."/>
        </authorList>
    </citation>
    <scope>NUCLEOTIDE SEQUENCE</scope>
    <source>
        <strain evidence="7">160909Yilan</strain>
    </source>
</reference>
<gene>
    <name evidence="7" type="ORF">MSAN_00359200</name>
</gene>
<comment type="subcellular location">
    <subcellularLocation>
        <location evidence="1">Membrane</location>
        <topology evidence="1">Multi-pass membrane protein</topology>
    </subcellularLocation>
</comment>
<evidence type="ECO:0000256" key="4">
    <source>
        <dbReference type="ARBA" id="ARBA00022989"/>
    </source>
</evidence>
<evidence type="ECO:0000313" key="8">
    <source>
        <dbReference type="Proteomes" id="UP000623467"/>
    </source>
</evidence>
<feature type="transmembrane region" description="Helical" evidence="6">
    <location>
        <begin position="426"/>
        <end position="446"/>
    </location>
</feature>
<dbReference type="Pfam" id="PF07690">
    <property type="entry name" value="MFS_1"/>
    <property type="match status" value="1"/>
</dbReference>
<feature type="transmembrane region" description="Helical" evidence="6">
    <location>
        <begin position="283"/>
        <end position="301"/>
    </location>
</feature>
<feature type="transmembrane region" description="Helical" evidence="6">
    <location>
        <begin position="166"/>
        <end position="184"/>
    </location>
</feature>
<keyword evidence="5 6" id="KW-0472">Membrane</keyword>
<keyword evidence="2" id="KW-0813">Transport</keyword>
<name>A0A8H6ZC89_9AGAR</name>
<evidence type="ECO:0000256" key="6">
    <source>
        <dbReference type="SAM" id="Phobius"/>
    </source>
</evidence>
<dbReference type="InterPro" id="IPR011701">
    <property type="entry name" value="MFS"/>
</dbReference>
<evidence type="ECO:0000256" key="5">
    <source>
        <dbReference type="ARBA" id="ARBA00023136"/>
    </source>
</evidence>
<evidence type="ECO:0000313" key="7">
    <source>
        <dbReference type="EMBL" id="KAF7374737.1"/>
    </source>
</evidence>
<accession>A0A8H6ZC89</accession>